<organism evidence="3 4">
    <name type="scientific">Alkalibacterium putridalgicola</name>
    <dbReference type="NCBI Taxonomy" id="426703"/>
    <lineage>
        <taxon>Bacteria</taxon>
        <taxon>Bacillati</taxon>
        <taxon>Bacillota</taxon>
        <taxon>Bacilli</taxon>
        <taxon>Lactobacillales</taxon>
        <taxon>Carnobacteriaceae</taxon>
        <taxon>Alkalibacterium</taxon>
    </lineage>
</organism>
<dbReference type="PANTHER" id="PTHR36113">
    <property type="entry name" value="LYASE, PUTATIVE-RELATED-RELATED"/>
    <property type="match status" value="1"/>
</dbReference>
<dbReference type="STRING" id="426703.SAMN04488100_11456"/>
<evidence type="ECO:0000313" key="2">
    <source>
        <dbReference type="EMBL" id="GEK88578.1"/>
    </source>
</evidence>
<evidence type="ECO:0000313" key="3">
    <source>
        <dbReference type="EMBL" id="SEL89217.1"/>
    </source>
</evidence>
<protein>
    <submittedName>
        <fullName evidence="3">Lactoylglutathione lyase</fullName>
    </submittedName>
</protein>
<dbReference type="PROSITE" id="PS51819">
    <property type="entry name" value="VOC"/>
    <property type="match status" value="1"/>
</dbReference>
<dbReference type="Proteomes" id="UP000198548">
    <property type="component" value="Unassembled WGS sequence"/>
</dbReference>
<gene>
    <name evidence="2" type="primary">yyaH</name>
    <name evidence="2" type="ORF">APU01nite_06170</name>
    <name evidence="3" type="ORF">SAMN04488100_11456</name>
</gene>
<name>A0A1H7TZ11_9LACT</name>
<dbReference type="PANTHER" id="PTHR36113:SF1">
    <property type="entry name" value="GLYOXALASE_BLEOMYCIN RESISTANCE PROTEIN_DIOXYGENASE"/>
    <property type="match status" value="1"/>
</dbReference>
<dbReference type="EMBL" id="FOBL01000014">
    <property type="protein sequence ID" value="SEL89217.1"/>
    <property type="molecule type" value="Genomic_DNA"/>
</dbReference>
<dbReference type="AlphaFoldDB" id="A0A1H7TZ11"/>
<dbReference type="RefSeq" id="WP_091488142.1">
    <property type="nucleotide sequence ID" value="NZ_BJUX01000004.1"/>
</dbReference>
<keyword evidence="5" id="KW-1185">Reference proteome</keyword>
<dbReference type="InterPro" id="IPR037523">
    <property type="entry name" value="VOC_core"/>
</dbReference>
<dbReference type="Gene3D" id="3.10.180.10">
    <property type="entry name" value="2,3-Dihydroxybiphenyl 1,2-Dioxygenase, domain 1"/>
    <property type="match status" value="1"/>
</dbReference>
<feature type="domain" description="VOC" evidence="1">
    <location>
        <begin position="2"/>
        <end position="126"/>
    </location>
</feature>
<dbReference type="Proteomes" id="UP000321425">
    <property type="component" value="Unassembled WGS sequence"/>
</dbReference>
<dbReference type="InterPro" id="IPR029068">
    <property type="entry name" value="Glyas_Bleomycin-R_OHBP_Dase"/>
</dbReference>
<reference evidence="3 4" key="1">
    <citation type="submission" date="2016-10" db="EMBL/GenBank/DDBJ databases">
        <authorList>
            <person name="de Groot N.N."/>
        </authorList>
    </citation>
    <scope>NUCLEOTIDE SEQUENCE [LARGE SCALE GENOMIC DNA]</scope>
    <source>
        <strain evidence="3 4">DSM 19182</strain>
    </source>
</reference>
<reference evidence="2 5" key="2">
    <citation type="submission" date="2019-07" db="EMBL/GenBank/DDBJ databases">
        <title>Whole genome shotgun sequence of Alkalibacterium putridalgicola NBRC 103243.</title>
        <authorList>
            <person name="Hosoyama A."/>
            <person name="Uohara A."/>
            <person name="Ohji S."/>
            <person name="Ichikawa N."/>
        </authorList>
    </citation>
    <scope>NUCLEOTIDE SEQUENCE [LARGE SCALE GENOMIC DNA]</scope>
    <source>
        <strain evidence="2 5">NBRC 103243</strain>
    </source>
</reference>
<evidence type="ECO:0000259" key="1">
    <source>
        <dbReference type="PROSITE" id="PS51819"/>
    </source>
</evidence>
<keyword evidence="3" id="KW-0456">Lyase</keyword>
<dbReference type="GO" id="GO:0016829">
    <property type="term" value="F:lyase activity"/>
    <property type="evidence" value="ECO:0007669"/>
    <property type="project" value="UniProtKB-KW"/>
</dbReference>
<evidence type="ECO:0000313" key="5">
    <source>
        <dbReference type="Proteomes" id="UP000321425"/>
    </source>
</evidence>
<dbReference type="InterPro" id="IPR051332">
    <property type="entry name" value="Fosfomycin_Res_Enzymes"/>
</dbReference>
<dbReference type="InterPro" id="IPR004360">
    <property type="entry name" value="Glyas_Fos-R_dOase_dom"/>
</dbReference>
<sequence length="126" mass="14517">MRIEHIGLWTIDLEKMREFYETYFEAKSGKPYHNPKKGFRSYFLTFDSGSRLELMHREDIKRPNVESYGYAHLALSVGDEKAVDNLVDKLKADGYTLMDGPRTTGDGYYEAVIEDPEGNLIELTAE</sequence>
<dbReference type="OrthoDB" id="9789012at2"/>
<dbReference type="Pfam" id="PF00903">
    <property type="entry name" value="Glyoxalase"/>
    <property type="match status" value="1"/>
</dbReference>
<proteinExistence type="predicted"/>
<dbReference type="EMBL" id="BJUX01000004">
    <property type="protein sequence ID" value="GEK88578.1"/>
    <property type="molecule type" value="Genomic_DNA"/>
</dbReference>
<accession>A0A1H7TZ11</accession>
<evidence type="ECO:0000313" key="4">
    <source>
        <dbReference type="Proteomes" id="UP000198548"/>
    </source>
</evidence>
<dbReference type="SUPFAM" id="SSF54593">
    <property type="entry name" value="Glyoxalase/Bleomycin resistance protein/Dihydroxybiphenyl dioxygenase"/>
    <property type="match status" value="1"/>
</dbReference>